<dbReference type="InterPro" id="IPR050745">
    <property type="entry name" value="Multifunctional_regulatory"/>
</dbReference>
<evidence type="ECO:0000256" key="3">
    <source>
        <dbReference type="PROSITE-ProRule" id="PRU00023"/>
    </source>
</evidence>
<dbReference type="Gene3D" id="1.25.40.20">
    <property type="entry name" value="Ankyrin repeat-containing domain"/>
    <property type="match status" value="3"/>
</dbReference>
<protein>
    <submittedName>
        <fullName evidence="4">Ankyrin repeat domain-containing protein</fullName>
    </submittedName>
</protein>
<dbReference type="SUPFAM" id="SSF48403">
    <property type="entry name" value="Ankyrin repeat"/>
    <property type="match status" value="1"/>
</dbReference>
<dbReference type="PANTHER" id="PTHR24189">
    <property type="entry name" value="MYOTROPHIN"/>
    <property type="match status" value="1"/>
</dbReference>
<organism evidence="4 5">
    <name type="scientific">Cohnella nanjingensis</name>
    <dbReference type="NCBI Taxonomy" id="1387779"/>
    <lineage>
        <taxon>Bacteria</taxon>
        <taxon>Bacillati</taxon>
        <taxon>Bacillota</taxon>
        <taxon>Bacilli</taxon>
        <taxon>Bacillales</taxon>
        <taxon>Paenibacillaceae</taxon>
        <taxon>Cohnella</taxon>
    </lineage>
</organism>
<sequence>MLLEHGANANAFYIQKDDFFKRKLSALYGTVGIAGNAAVAKVLLEAGADPNDGESLYHAAELPSHDCLDLLYQYGVNLNATPALFRKLDFDDYFGVKWFMEHGTDPNQTLGDHGTSLHWAVIRGRSPSAIELLIKFGAEVNAHRPDGKTPYMLAVRYGRTDLVDILRIHGASTDIDRIDSLIGAYATANKDEALKIIKDEPAAFSSLTFNDRIMLLEFAELNKAESVNLMLEIGFDRSIKKEEGTALHIAGWFGHIETVRVLTSHGASLTERNEYGGTPLDSTVHGSIHCPARRQGTHAAVVAALIEAGATVPEKASGSKDVYDVLCRYGASES</sequence>
<accession>A0A7X0RRA0</accession>
<dbReference type="InterPro" id="IPR002110">
    <property type="entry name" value="Ankyrin_rpt"/>
</dbReference>
<feature type="repeat" description="ANK" evidence="3">
    <location>
        <begin position="146"/>
        <end position="178"/>
    </location>
</feature>
<dbReference type="EMBL" id="JACJVP010000025">
    <property type="protein sequence ID" value="MBB6672239.1"/>
    <property type="molecule type" value="Genomic_DNA"/>
</dbReference>
<dbReference type="RefSeq" id="WP_185143705.1">
    <property type="nucleotide sequence ID" value="NZ_JACJVP010000025.1"/>
</dbReference>
<keyword evidence="1" id="KW-0677">Repeat</keyword>
<evidence type="ECO:0000256" key="1">
    <source>
        <dbReference type="ARBA" id="ARBA00022737"/>
    </source>
</evidence>
<dbReference type="Proteomes" id="UP000547209">
    <property type="component" value="Unassembled WGS sequence"/>
</dbReference>
<dbReference type="PROSITE" id="PS50297">
    <property type="entry name" value="ANK_REP_REGION"/>
    <property type="match status" value="3"/>
</dbReference>
<reference evidence="4 5" key="1">
    <citation type="submission" date="2020-08" db="EMBL/GenBank/DDBJ databases">
        <title>Cohnella phylogeny.</title>
        <authorList>
            <person name="Dunlap C."/>
        </authorList>
    </citation>
    <scope>NUCLEOTIDE SEQUENCE [LARGE SCALE GENOMIC DNA]</scope>
    <source>
        <strain evidence="4 5">DSM 28246</strain>
    </source>
</reference>
<dbReference type="SMART" id="SM00248">
    <property type="entry name" value="ANK"/>
    <property type="match status" value="7"/>
</dbReference>
<evidence type="ECO:0000256" key="2">
    <source>
        <dbReference type="ARBA" id="ARBA00023043"/>
    </source>
</evidence>
<dbReference type="PROSITE" id="PS50088">
    <property type="entry name" value="ANK_REPEAT"/>
    <property type="match status" value="3"/>
</dbReference>
<feature type="repeat" description="ANK" evidence="3">
    <location>
        <begin position="242"/>
        <end position="274"/>
    </location>
</feature>
<gene>
    <name evidence="4" type="ORF">H7C19_16280</name>
</gene>
<name>A0A7X0RRA0_9BACL</name>
<feature type="repeat" description="ANK" evidence="3">
    <location>
        <begin position="112"/>
        <end position="145"/>
    </location>
</feature>
<comment type="caution">
    <text evidence="4">The sequence shown here is derived from an EMBL/GenBank/DDBJ whole genome shotgun (WGS) entry which is preliminary data.</text>
</comment>
<dbReference type="AlphaFoldDB" id="A0A7X0RRA0"/>
<evidence type="ECO:0000313" key="5">
    <source>
        <dbReference type="Proteomes" id="UP000547209"/>
    </source>
</evidence>
<keyword evidence="2 3" id="KW-0040">ANK repeat</keyword>
<dbReference type="InterPro" id="IPR036770">
    <property type="entry name" value="Ankyrin_rpt-contain_sf"/>
</dbReference>
<keyword evidence="5" id="KW-1185">Reference proteome</keyword>
<dbReference type="Pfam" id="PF12796">
    <property type="entry name" value="Ank_2"/>
    <property type="match status" value="2"/>
</dbReference>
<dbReference type="PANTHER" id="PTHR24189:SF50">
    <property type="entry name" value="ANKYRIN REPEAT AND SOCS BOX PROTEIN 2"/>
    <property type="match status" value="1"/>
</dbReference>
<proteinExistence type="predicted"/>
<evidence type="ECO:0000313" key="4">
    <source>
        <dbReference type="EMBL" id="MBB6672239.1"/>
    </source>
</evidence>